<comment type="cofactor">
    <cofactor evidence="1">
        <name>Zn(2+)</name>
        <dbReference type="ChEBI" id="CHEBI:29105"/>
    </cofactor>
</comment>
<dbReference type="OrthoDB" id="7396853at2759"/>
<dbReference type="InterPro" id="IPR004183">
    <property type="entry name" value="Xdiol_dOase_suB"/>
</dbReference>
<feature type="domain" description="Extradiol ring-cleavage dioxygenase class III enzyme subunit B" evidence="6">
    <location>
        <begin position="12"/>
        <end position="276"/>
    </location>
</feature>
<dbReference type="InterPro" id="IPR014436">
    <property type="entry name" value="Extradiol_dOase_DODA"/>
</dbReference>
<keyword evidence="8" id="KW-1185">Reference proteome</keyword>
<dbReference type="CDD" id="cd07363">
    <property type="entry name" value="45_DOPA_Dioxygenase"/>
    <property type="match status" value="1"/>
</dbReference>
<keyword evidence="5" id="KW-0560">Oxidoreductase</keyword>
<dbReference type="SUPFAM" id="SSF53213">
    <property type="entry name" value="LigB-like"/>
    <property type="match status" value="1"/>
</dbReference>
<dbReference type="EMBL" id="MU004182">
    <property type="protein sequence ID" value="KAF2501143.1"/>
    <property type="molecule type" value="Genomic_DNA"/>
</dbReference>
<keyword evidence="3" id="KW-0479">Metal-binding</keyword>
<dbReference type="GO" id="GO:0008270">
    <property type="term" value="F:zinc ion binding"/>
    <property type="evidence" value="ECO:0007669"/>
    <property type="project" value="InterPro"/>
</dbReference>
<dbReference type="GO" id="GO:0016702">
    <property type="term" value="F:oxidoreductase activity, acting on single donors with incorporation of molecular oxygen, incorporation of two atoms of oxygen"/>
    <property type="evidence" value="ECO:0007669"/>
    <property type="project" value="UniProtKB-ARBA"/>
</dbReference>
<evidence type="ECO:0000313" key="7">
    <source>
        <dbReference type="EMBL" id="KAF2501143.1"/>
    </source>
</evidence>
<dbReference type="PIRSF" id="PIRSF006157">
    <property type="entry name" value="Doxgns_DODA"/>
    <property type="match status" value="1"/>
</dbReference>
<evidence type="ECO:0000256" key="2">
    <source>
        <dbReference type="ARBA" id="ARBA00007581"/>
    </source>
</evidence>
<evidence type="ECO:0000256" key="3">
    <source>
        <dbReference type="ARBA" id="ARBA00022723"/>
    </source>
</evidence>
<protein>
    <submittedName>
        <fullName evidence="7">Catalytic LigB subunit of putative aromatic ring-opening dioxygenase</fullName>
    </submittedName>
</protein>
<sequence length="284" mass="31397">MAIKETPKRAPAFFVSHGAGPLAILKAPSQQPLIDLCEETAWVLDGCKGVIVVTAHWEADKTYISSAAKPPIYCDYFPVPGNPLPKEAWEIVYDAPGDPELARRIKESAERQGLEAELDEERGWDHGVWTPLMLMRPQADLPVVQVSIPQGDAEKVIKESFALGKALEPFRDEGWAILGSGHTYHNFASIIEPIMGVPGASSPRSNREFEEKLEEVSTDKNLKKRLDGLSKWRSFPDADYVQPPGKDEHFVPFLVTAAAGGSDPGKRLGEWIMFNTISSSYIWA</sequence>
<dbReference type="Proteomes" id="UP000799750">
    <property type="component" value="Unassembled WGS sequence"/>
</dbReference>
<evidence type="ECO:0000256" key="4">
    <source>
        <dbReference type="ARBA" id="ARBA00022833"/>
    </source>
</evidence>
<dbReference type="PANTHER" id="PTHR30096:SF0">
    <property type="entry name" value="4,5-DOPA DIOXYGENASE EXTRADIOL-LIKE PROTEIN"/>
    <property type="match status" value="1"/>
</dbReference>
<dbReference type="Pfam" id="PF02900">
    <property type="entry name" value="LigB"/>
    <property type="match status" value="1"/>
</dbReference>
<keyword evidence="4" id="KW-0862">Zinc</keyword>
<proteinExistence type="inferred from homology"/>
<evidence type="ECO:0000256" key="5">
    <source>
        <dbReference type="ARBA" id="ARBA00023002"/>
    </source>
</evidence>
<gene>
    <name evidence="7" type="ORF">BU16DRAFT_451267</name>
</gene>
<dbReference type="AlphaFoldDB" id="A0A6A6RBM3"/>
<dbReference type="PANTHER" id="PTHR30096">
    <property type="entry name" value="4,5-DOPA DIOXYGENASE EXTRADIOL-LIKE PROTEIN"/>
    <property type="match status" value="1"/>
</dbReference>
<comment type="similarity">
    <text evidence="2">Belongs to the DODA-type extradiol aromatic ring-opening dioxygenase family.</text>
</comment>
<dbReference type="Gene3D" id="3.40.830.10">
    <property type="entry name" value="LigB-like"/>
    <property type="match status" value="1"/>
</dbReference>
<evidence type="ECO:0000256" key="1">
    <source>
        <dbReference type="ARBA" id="ARBA00001947"/>
    </source>
</evidence>
<name>A0A6A6RBM3_9PEZI</name>
<organism evidence="7 8">
    <name type="scientific">Lophium mytilinum</name>
    <dbReference type="NCBI Taxonomy" id="390894"/>
    <lineage>
        <taxon>Eukaryota</taxon>
        <taxon>Fungi</taxon>
        <taxon>Dikarya</taxon>
        <taxon>Ascomycota</taxon>
        <taxon>Pezizomycotina</taxon>
        <taxon>Dothideomycetes</taxon>
        <taxon>Pleosporomycetidae</taxon>
        <taxon>Mytilinidiales</taxon>
        <taxon>Mytilinidiaceae</taxon>
        <taxon>Lophium</taxon>
    </lineage>
</organism>
<evidence type="ECO:0000313" key="8">
    <source>
        <dbReference type="Proteomes" id="UP000799750"/>
    </source>
</evidence>
<reference evidence="7" key="1">
    <citation type="journal article" date="2020" name="Stud. Mycol.">
        <title>101 Dothideomycetes genomes: a test case for predicting lifestyles and emergence of pathogens.</title>
        <authorList>
            <person name="Haridas S."/>
            <person name="Albert R."/>
            <person name="Binder M."/>
            <person name="Bloem J."/>
            <person name="Labutti K."/>
            <person name="Salamov A."/>
            <person name="Andreopoulos B."/>
            <person name="Baker S."/>
            <person name="Barry K."/>
            <person name="Bills G."/>
            <person name="Bluhm B."/>
            <person name="Cannon C."/>
            <person name="Castanera R."/>
            <person name="Culley D."/>
            <person name="Daum C."/>
            <person name="Ezra D."/>
            <person name="Gonzalez J."/>
            <person name="Henrissat B."/>
            <person name="Kuo A."/>
            <person name="Liang C."/>
            <person name="Lipzen A."/>
            <person name="Lutzoni F."/>
            <person name="Magnuson J."/>
            <person name="Mondo S."/>
            <person name="Nolan M."/>
            <person name="Ohm R."/>
            <person name="Pangilinan J."/>
            <person name="Park H.-J."/>
            <person name="Ramirez L."/>
            <person name="Alfaro M."/>
            <person name="Sun H."/>
            <person name="Tritt A."/>
            <person name="Yoshinaga Y."/>
            <person name="Zwiers L.-H."/>
            <person name="Turgeon B."/>
            <person name="Goodwin S."/>
            <person name="Spatafora J."/>
            <person name="Crous P."/>
            <person name="Grigoriev I."/>
        </authorList>
    </citation>
    <scope>NUCLEOTIDE SEQUENCE</scope>
    <source>
        <strain evidence="7">CBS 269.34</strain>
    </source>
</reference>
<evidence type="ECO:0000259" key="6">
    <source>
        <dbReference type="Pfam" id="PF02900"/>
    </source>
</evidence>
<accession>A0A6A6RBM3</accession>
<dbReference type="GO" id="GO:0008198">
    <property type="term" value="F:ferrous iron binding"/>
    <property type="evidence" value="ECO:0007669"/>
    <property type="project" value="InterPro"/>
</dbReference>
<keyword evidence="7" id="KW-0223">Dioxygenase</keyword>